<reference evidence="1" key="1">
    <citation type="submission" date="2020-08" db="EMBL/GenBank/DDBJ databases">
        <title>Multicomponent nature underlies the extraordinary mechanical properties of spider dragline silk.</title>
        <authorList>
            <person name="Kono N."/>
            <person name="Nakamura H."/>
            <person name="Mori M."/>
            <person name="Yoshida Y."/>
            <person name="Ohtoshi R."/>
            <person name="Malay A.D."/>
            <person name="Moran D.A.P."/>
            <person name="Tomita M."/>
            <person name="Numata K."/>
            <person name="Arakawa K."/>
        </authorList>
    </citation>
    <scope>NUCLEOTIDE SEQUENCE</scope>
</reference>
<gene>
    <name evidence="1" type="ORF">NPIL_247411</name>
</gene>
<proteinExistence type="predicted"/>
<comment type="caution">
    <text evidence="1">The sequence shown here is derived from an EMBL/GenBank/DDBJ whole genome shotgun (WGS) entry which is preliminary data.</text>
</comment>
<evidence type="ECO:0000313" key="2">
    <source>
        <dbReference type="Proteomes" id="UP000887013"/>
    </source>
</evidence>
<dbReference type="Proteomes" id="UP000887013">
    <property type="component" value="Unassembled WGS sequence"/>
</dbReference>
<dbReference type="AlphaFoldDB" id="A0A8X6QGE0"/>
<protein>
    <submittedName>
        <fullName evidence="1">Uncharacterized protein</fullName>
    </submittedName>
</protein>
<keyword evidence="2" id="KW-1185">Reference proteome</keyword>
<feature type="non-terminal residue" evidence="1">
    <location>
        <position position="1"/>
    </location>
</feature>
<evidence type="ECO:0000313" key="1">
    <source>
        <dbReference type="EMBL" id="GFU12783.1"/>
    </source>
</evidence>
<dbReference type="EMBL" id="BMAW01029610">
    <property type="protein sequence ID" value="GFU12783.1"/>
    <property type="molecule type" value="Genomic_DNA"/>
</dbReference>
<name>A0A8X6QGE0_NEPPI</name>
<organism evidence="1 2">
    <name type="scientific">Nephila pilipes</name>
    <name type="common">Giant wood spider</name>
    <name type="synonym">Nephila maculata</name>
    <dbReference type="NCBI Taxonomy" id="299642"/>
    <lineage>
        <taxon>Eukaryota</taxon>
        <taxon>Metazoa</taxon>
        <taxon>Ecdysozoa</taxon>
        <taxon>Arthropoda</taxon>
        <taxon>Chelicerata</taxon>
        <taxon>Arachnida</taxon>
        <taxon>Araneae</taxon>
        <taxon>Araneomorphae</taxon>
        <taxon>Entelegynae</taxon>
        <taxon>Araneoidea</taxon>
        <taxon>Nephilidae</taxon>
        <taxon>Nephila</taxon>
    </lineage>
</organism>
<accession>A0A8X6QGE0</accession>
<sequence>CNTSEDFCWHIPGSEQSQHNATTSLESLFSEGHKGTEKTLIASCADSVNATSFLQSALNLRKKQFSFAREQAVIKKTHLIKSVCSTPSK</sequence>